<name>A0ABS4V1Q3_9ACTN</name>
<evidence type="ECO:0000256" key="1">
    <source>
        <dbReference type="SAM" id="MobiDB-lite"/>
    </source>
</evidence>
<keyword evidence="2" id="KW-0812">Transmembrane</keyword>
<feature type="transmembrane region" description="Helical" evidence="2">
    <location>
        <begin position="34"/>
        <end position="57"/>
    </location>
</feature>
<keyword evidence="2" id="KW-1133">Transmembrane helix</keyword>
<feature type="region of interest" description="Disordered" evidence="1">
    <location>
        <begin position="1"/>
        <end position="26"/>
    </location>
</feature>
<feature type="compositionally biased region" description="Basic and acidic residues" evidence="1">
    <location>
        <begin position="209"/>
        <end position="226"/>
    </location>
</feature>
<accession>A0ABS4V1Q3</accession>
<protein>
    <recommendedName>
        <fullName evidence="5">Secreted protein</fullName>
    </recommendedName>
</protein>
<evidence type="ECO:0000313" key="3">
    <source>
        <dbReference type="EMBL" id="MBP2357838.1"/>
    </source>
</evidence>
<keyword evidence="4" id="KW-1185">Reference proteome</keyword>
<evidence type="ECO:0000256" key="2">
    <source>
        <dbReference type="SAM" id="Phobius"/>
    </source>
</evidence>
<comment type="caution">
    <text evidence="3">The sequence shown here is derived from an EMBL/GenBank/DDBJ whole genome shotgun (WGS) entry which is preliminary data.</text>
</comment>
<dbReference type="RefSeq" id="WP_209469301.1">
    <property type="nucleotide sequence ID" value="NZ_BMWJ01000002.1"/>
</dbReference>
<gene>
    <name evidence="3" type="ORF">JOF59_000238</name>
</gene>
<dbReference type="Proteomes" id="UP001519311">
    <property type="component" value="Unassembled WGS sequence"/>
</dbReference>
<keyword evidence="2" id="KW-0472">Membrane</keyword>
<proteinExistence type="predicted"/>
<reference evidence="3 4" key="1">
    <citation type="submission" date="2021-03" db="EMBL/GenBank/DDBJ databases">
        <title>Sequencing the genomes of 1000 actinobacteria strains.</title>
        <authorList>
            <person name="Klenk H.-P."/>
        </authorList>
    </citation>
    <scope>NUCLEOTIDE SEQUENCE [LARGE SCALE GENOMIC DNA]</scope>
    <source>
        <strain evidence="3 4">DSM 40843</strain>
    </source>
</reference>
<dbReference type="EMBL" id="JAGINS010000001">
    <property type="protein sequence ID" value="MBP2357838.1"/>
    <property type="molecule type" value="Genomic_DNA"/>
</dbReference>
<evidence type="ECO:0000313" key="4">
    <source>
        <dbReference type="Proteomes" id="UP001519311"/>
    </source>
</evidence>
<sequence>MISEPEMVGEFGSAEAAEVMGDPDREPVGRRKPWLWAVGGAVAASVVWGVALVAYGIGDRAPDMHGYQLDQDPCTSLRMRSIGTAIAPREATGPSESQLSKHAALDQVRCSVPLRSPAEDERTGSGWTVEYTVGITVELHKKTDPGAEFEARQWVSGPGADPEARLETVPDLGDAAYLRTSDRGHAELWVREGGAVLSLSLSSFTQYVDEDHGGGSDGGGGERGEEPDTPDLSPHHPALISDMRDLMSLLRQ</sequence>
<organism evidence="3 4">
    <name type="scientific">Streptomyces clavifer</name>
    <dbReference type="NCBI Taxonomy" id="68188"/>
    <lineage>
        <taxon>Bacteria</taxon>
        <taxon>Bacillati</taxon>
        <taxon>Actinomycetota</taxon>
        <taxon>Actinomycetes</taxon>
        <taxon>Kitasatosporales</taxon>
        <taxon>Streptomycetaceae</taxon>
        <taxon>Streptomyces</taxon>
    </lineage>
</organism>
<evidence type="ECO:0008006" key="5">
    <source>
        <dbReference type="Google" id="ProtNLM"/>
    </source>
</evidence>
<feature type="region of interest" description="Disordered" evidence="1">
    <location>
        <begin position="208"/>
        <end position="241"/>
    </location>
</feature>